<comment type="caution">
    <text evidence="3">The sequence shown here is derived from an EMBL/GenBank/DDBJ whole genome shotgun (WGS) entry which is preliminary data.</text>
</comment>
<dbReference type="SMART" id="SM00450">
    <property type="entry name" value="RHOD"/>
    <property type="match status" value="1"/>
</dbReference>
<keyword evidence="1" id="KW-0812">Transmembrane</keyword>
<dbReference type="OrthoDB" id="9807812at2"/>
<dbReference type="RefSeq" id="WP_088711240.1">
    <property type="nucleotide sequence ID" value="NZ_NFZT01000001.1"/>
</dbReference>
<evidence type="ECO:0000313" key="4">
    <source>
        <dbReference type="Proteomes" id="UP000198462"/>
    </source>
</evidence>
<dbReference type="SUPFAM" id="SSF52821">
    <property type="entry name" value="Rhodanese/Cell cycle control phosphatase"/>
    <property type="match status" value="1"/>
</dbReference>
<accession>A0A219B2P3</accession>
<feature type="domain" description="Rhodanese" evidence="2">
    <location>
        <begin position="16"/>
        <end position="98"/>
    </location>
</feature>
<keyword evidence="4" id="KW-1185">Reference proteome</keyword>
<evidence type="ECO:0000313" key="3">
    <source>
        <dbReference type="EMBL" id="OWV32444.1"/>
    </source>
</evidence>
<dbReference type="AlphaFoldDB" id="A0A219B2P3"/>
<dbReference type="Gene3D" id="3.40.250.10">
    <property type="entry name" value="Rhodanese-like domain"/>
    <property type="match status" value="1"/>
</dbReference>
<reference evidence="4" key="1">
    <citation type="submission" date="2017-05" db="EMBL/GenBank/DDBJ databases">
        <authorList>
            <person name="Lin X."/>
        </authorList>
    </citation>
    <scope>NUCLEOTIDE SEQUENCE [LARGE SCALE GENOMIC DNA]</scope>
    <source>
        <strain evidence="4">JLT2012</strain>
    </source>
</reference>
<proteinExistence type="predicted"/>
<sequence length="171" mass="17986">MTDLAPIGPREAAERQAGGALLIDIRGADEFARRHIPGSTNLVPEALPAGAREVIYLCRSGNRTAVNADRLACPAGGRAFMLHGGLEAWARTGLPIQEDRRQPLELMRQVQIAAGLLVLSGVLLGVFASPVFFALSAFVGAGLTFAGLTGWCGMARLLAAMPWNRPVAIGS</sequence>
<keyword evidence="1" id="KW-0472">Membrane</keyword>
<dbReference type="InterPro" id="IPR021309">
    <property type="entry name" value="YgaP-like_TM"/>
</dbReference>
<gene>
    <name evidence="3" type="ORF">B5C34_02555</name>
</gene>
<dbReference type="PROSITE" id="PS50206">
    <property type="entry name" value="RHODANESE_3"/>
    <property type="match status" value="1"/>
</dbReference>
<protein>
    <recommendedName>
        <fullName evidence="2">Rhodanese domain-containing protein</fullName>
    </recommendedName>
</protein>
<keyword evidence="1" id="KW-1133">Transmembrane helix</keyword>
<feature type="transmembrane region" description="Helical" evidence="1">
    <location>
        <begin position="110"/>
        <end position="132"/>
    </location>
</feature>
<feature type="transmembrane region" description="Helical" evidence="1">
    <location>
        <begin position="138"/>
        <end position="159"/>
    </location>
</feature>
<dbReference type="Proteomes" id="UP000198462">
    <property type="component" value="Unassembled WGS sequence"/>
</dbReference>
<evidence type="ECO:0000259" key="2">
    <source>
        <dbReference type="PROSITE" id="PS50206"/>
    </source>
</evidence>
<dbReference type="EMBL" id="NFZT01000001">
    <property type="protein sequence ID" value="OWV32444.1"/>
    <property type="molecule type" value="Genomic_DNA"/>
</dbReference>
<dbReference type="InterPro" id="IPR036873">
    <property type="entry name" value="Rhodanese-like_dom_sf"/>
</dbReference>
<organism evidence="3 4">
    <name type="scientific">Pacificimonas flava</name>
    <dbReference type="NCBI Taxonomy" id="1234595"/>
    <lineage>
        <taxon>Bacteria</taxon>
        <taxon>Pseudomonadati</taxon>
        <taxon>Pseudomonadota</taxon>
        <taxon>Alphaproteobacteria</taxon>
        <taxon>Sphingomonadales</taxon>
        <taxon>Sphingosinicellaceae</taxon>
        <taxon>Pacificimonas</taxon>
    </lineage>
</organism>
<dbReference type="InterPro" id="IPR001763">
    <property type="entry name" value="Rhodanese-like_dom"/>
</dbReference>
<dbReference type="Pfam" id="PF00581">
    <property type="entry name" value="Rhodanese"/>
    <property type="match status" value="1"/>
</dbReference>
<dbReference type="Gene3D" id="6.10.140.1340">
    <property type="match status" value="1"/>
</dbReference>
<evidence type="ECO:0000256" key="1">
    <source>
        <dbReference type="SAM" id="Phobius"/>
    </source>
</evidence>
<name>A0A219B2P3_9SPHN</name>
<dbReference type="Pfam" id="PF11127">
    <property type="entry name" value="YgaP-like_TM"/>
    <property type="match status" value="1"/>
</dbReference>